<organism evidence="12 13">
    <name type="scientific">Lacicoccus alkaliphilus DSM 16010</name>
    <dbReference type="NCBI Taxonomy" id="1123231"/>
    <lineage>
        <taxon>Bacteria</taxon>
        <taxon>Bacillati</taxon>
        <taxon>Bacillota</taxon>
        <taxon>Bacilli</taxon>
        <taxon>Bacillales</taxon>
        <taxon>Salinicoccaceae</taxon>
        <taxon>Lacicoccus</taxon>
    </lineage>
</organism>
<keyword evidence="10" id="KW-0813">Transport</keyword>
<dbReference type="PRINTS" id="PR00813">
    <property type="entry name" value="BCTERIALGSPG"/>
</dbReference>
<feature type="propeptide" id="PRO_5035505052" evidence="11">
    <location>
        <begin position="1"/>
        <end position="15"/>
    </location>
</feature>
<keyword evidence="13" id="KW-1185">Reference proteome</keyword>
<proteinExistence type="inferred from homology"/>
<feature type="chain" id="PRO_5035505053" description="ComG operon protein 3" evidence="11">
    <location>
        <begin position="16"/>
        <end position="112"/>
    </location>
</feature>
<evidence type="ECO:0000313" key="12">
    <source>
        <dbReference type="EMBL" id="SHL54482.1"/>
    </source>
</evidence>
<evidence type="ECO:0000313" key="13">
    <source>
        <dbReference type="Proteomes" id="UP000184206"/>
    </source>
</evidence>
<dbReference type="SUPFAM" id="SSF54523">
    <property type="entry name" value="Pili subunits"/>
    <property type="match status" value="1"/>
</dbReference>
<dbReference type="Pfam" id="PF07963">
    <property type="entry name" value="N_methyl"/>
    <property type="match status" value="1"/>
</dbReference>
<evidence type="ECO:0000256" key="8">
    <source>
        <dbReference type="ARBA" id="ARBA00023287"/>
    </source>
</evidence>
<comment type="function">
    <text evidence="10">Required for transformation and DNA binding.</text>
</comment>
<dbReference type="GO" id="GO:0009986">
    <property type="term" value="C:cell surface"/>
    <property type="evidence" value="ECO:0007669"/>
    <property type="project" value="UniProtKB-SubCell"/>
</dbReference>
<keyword evidence="5 10" id="KW-0812">Transmembrane</keyword>
<dbReference type="GO" id="GO:0005886">
    <property type="term" value="C:plasma membrane"/>
    <property type="evidence" value="ECO:0007669"/>
    <property type="project" value="UniProtKB-SubCell"/>
</dbReference>
<dbReference type="PIRSF" id="PIRSF029928">
    <property type="entry name" value="Late_competence_ComGC"/>
    <property type="match status" value="1"/>
</dbReference>
<gene>
    <name evidence="12" type="ORF">SAMN02745189_00459</name>
</gene>
<dbReference type="Proteomes" id="UP000184206">
    <property type="component" value="Unassembled WGS sequence"/>
</dbReference>
<dbReference type="GO" id="GO:0030420">
    <property type="term" value="P:establishment of competence for transformation"/>
    <property type="evidence" value="ECO:0007669"/>
    <property type="project" value="UniProtKB-UniRule"/>
</dbReference>
<dbReference type="OrthoDB" id="1798043at2"/>
<dbReference type="GO" id="GO:0015627">
    <property type="term" value="C:type II protein secretion system complex"/>
    <property type="evidence" value="ECO:0007669"/>
    <property type="project" value="InterPro"/>
</dbReference>
<evidence type="ECO:0000256" key="10">
    <source>
        <dbReference type="PIRNR" id="PIRNR029928"/>
    </source>
</evidence>
<accession>A0A1M7BHJ3</accession>
<evidence type="ECO:0000256" key="9">
    <source>
        <dbReference type="ARBA" id="ARBA00043982"/>
    </source>
</evidence>
<name>A0A1M7BHJ3_9BACL</name>
<dbReference type="NCBIfam" id="NF040999">
    <property type="entry name" value="pilin_ComGC"/>
    <property type="match status" value="1"/>
</dbReference>
<dbReference type="STRING" id="1123231.SAMN02745189_00459"/>
<dbReference type="EMBL" id="FRCF01000002">
    <property type="protein sequence ID" value="SHL54482.1"/>
    <property type="molecule type" value="Genomic_DNA"/>
</dbReference>
<reference evidence="12 13" key="1">
    <citation type="submission" date="2016-11" db="EMBL/GenBank/DDBJ databases">
        <authorList>
            <person name="Jaros S."/>
            <person name="Januszkiewicz K."/>
            <person name="Wedrychowicz H."/>
        </authorList>
    </citation>
    <scope>NUCLEOTIDE SEQUENCE [LARGE SCALE GENOMIC DNA]</scope>
    <source>
        <strain evidence="12 13">DSM 16010</strain>
    </source>
</reference>
<comment type="subcellular location">
    <subcellularLocation>
        <location evidence="1">Cell membrane</location>
        <topology evidence="1">Single-pass membrane protein</topology>
    </subcellularLocation>
    <subcellularLocation>
        <location evidence="2">Cell surface</location>
    </subcellularLocation>
</comment>
<keyword evidence="7 10" id="KW-0472">Membrane</keyword>
<evidence type="ECO:0000256" key="5">
    <source>
        <dbReference type="ARBA" id="ARBA00022692"/>
    </source>
</evidence>
<dbReference type="InterPro" id="IPR012902">
    <property type="entry name" value="N_methyl_site"/>
</dbReference>
<evidence type="ECO:0000256" key="6">
    <source>
        <dbReference type="ARBA" id="ARBA00022989"/>
    </source>
</evidence>
<dbReference type="GO" id="GO:0015628">
    <property type="term" value="P:protein secretion by the type II secretion system"/>
    <property type="evidence" value="ECO:0007669"/>
    <property type="project" value="InterPro"/>
</dbReference>
<keyword evidence="3 10" id="KW-1003">Cell membrane</keyword>
<dbReference type="AlphaFoldDB" id="A0A1M7BHJ3"/>
<dbReference type="InterPro" id="IPR016940">
    <property type="entry name" value="ComGC"/>
</dbReference>
<protein>
    <recommendedName>
        <fullName evidence="10">ComG operon protein 3</fullName>
    </recommendedName>
</protein>
<dbReference type="NCBIfam" id="TIGR02532">
    <property type="entry name" value="IV_pilin_GFxxxE"/>
    <property type="match status" value="1"/>
</dbReference>
<evidence type="ECO:0000256" key="11">
    <source>
        <dbReference type="PIRSR" id="PIRSR029928-50"/>
    </source>
</evidence>
<feature type="transmembrane region" description="Helical" evidence="10">
    <location>
        <begin position="21"/>
        <end position="41"/>
    </location>
</feature>
<keyword evidence="8 10" id="KW-0178">Competence</keyword>
<evidence type="ECO:0000256" key="7">
    <source>
        <dbReference type="ARBA" id="ARBA00023136"/>
    </source>
</evidence>
<comment type="subunit">
    <text evidence="10">Homodimer.</text>
</comment>
<dbReference type="Gene3D" id="3.30.700.10">
    <property type="entry name" value="Glycoprotein, Type 4 Pilin"/>
    <property type="match status" value="1"/>
</dbReference>
<comment type="similarity">
    <text evidence="9 10">Belongs to the ComGC family.</text>
</comment>
<sequence length="112" mass="11891">MKKTFMKKCIKNEDGFTLIEMLLVLLVISVLIILIIPNIAAQSSNVQNTGCDAQVKMVQSQVEAYTLNEGSDPANIGALVSGGYITSEQTACANDVQIVVTNGQAQRASSGN</sequence>
<evidence type="ECO:0000256" key="1">
    <source>
        <dbReference type="ARBA" id="ARBA00004162"/>
    </source>
</evidence>
<dbReference type="RefSeq" id="WP_072707874.1">
    <property type="nucleotide sequence ID" value="NZ_FRCF01000002.1"/>
</dbReference>
<dbReference type="InterPro" id="IPR000983">
    <property type="entry name" value="Bac_GSPG_pilin"/>
</dbReference>
<keyword evidence="6 10" id="KW-1133">Transmembrane helix</keyword>
<evidence type="ECO:0000256" key="3">
    <source>
        <dbReference type="ARBA" id="ARBA00022475"/>
    </source>
</evidence>
<feature type="modified residue" description="N-methylphenylalanine" evidence="11">
    <location>
        <position position="16"/>
    </location>
</feature>
<evidence type="ECO:0000256" key="4">
    <source>
        <dbReference type="ARBA" id="ARBA00022481"/>
    </source>
</evidence>
<evidence type="ECO:0000256" key="2">
    <source>
        <dbReference type="ARBA" id="ARBA00004241"/>
    </source>
</evidence>
<keyword evidence="4 11" id="KW-0488">Methylation</keyword>
<dbReference type="InterPro" id="IPR045584">
    <property type="entry name" value="Pilin-like"/>
</dbReference>